<dbReference type="InterPro" id="IPR004360">
    <property type="entry name" value="Glyas_Fos-R_dOase_dom"/>
</dbReference>
<comment type="caution">
    <text evidence="2">The sequence shown here is derived from an EMBL/GenBank/DDBJ whole genome shotgun (WGS) entry which is preliminary data.</text>
</comment>
<keyword evidence="2" id="KW-0456">Lyase</keyword>
<gene>
    <name evidence="2" type="ORF">ATL17_0463</name>
</gene>
<evidence type="ECO:0000313" key="2">
    <source>
        <dbReference type="EMBL" id="TDQ66466.1"/>
    </source>
</evidence>
<dbReference type="InterPro" id="IPR029068">
    <property type="entry name" value="Glyas_Bleomycin-R_OHBP_Dase"/>
</dbReference>
<dbReference type="Gene3D" id="3.30.720.110">
    <property type="match status" value="1"/>
</dbReference>
<dbReference type="PROSITE" id="PS51819">
    <property type="entry name" value="VOC"/>
    <property type="match status" value="1"/>
</dbReference>
<dbReference type="OrthoDB" id="8076422at2"/>
<organism evidence="2 3">
    <name type="scientific">Maritalea mobilis</name>
    <dbReference type="NCBI Taxonomy" id="483324"/>
    <lineage>
        <taxon>Bacteria</taxon>
        <taxon>Pseudomonadati</taxon>
        <taxon>Pseudomonadota</taxon>
        <taxon>Alphaproteobacteria</taxon>
        <taxon>Hyphomicrobiales</taxon>
        <taxon>Devosiaceae</taxon>
        <taxon>Maritalea</taxon>
    </lineage>
</organism>
<proteinExistence type="predicted"/>
<dbReference type="Proteomes" id="UP000295391">
    <property type="component" value="Unassembled WGS sequence"/>
</dbReference>
<dbReference type="AlphaFoldDB" id="A0A4R6VUQ2"/>
<reference evidence="2 3" key="1">
    <citation type="submission" date="2019-03" db="EMBL/GenBank/DDBJ databases">
        <title>Genomic Encyclopedia of Type Strains, Phase III (KMG-III): the genomes of soil and plant-associated and newly described type strains.</title>
        <authorList>
            <person name="Whitman W."/>
        </authorList>
    </citation>
    <scope>NUCLEOTIDE SEQUENCE [LARGE SCALE GENOMIC DNA]</scope>
    <source>
        <strain evidence="2 3">CGMCC 1.7002</strain>
    </source>
</reference>
<dbReference type="Gene3D" id="3.30.720.120">
    <property type="match status" value="1"/>
</dbReference>
<dbReference type="SUPFAM" id="SSF54593">
    <property type="entry name" value="Glyoxalase/Bleomycin resistance protein/Dihydroxybiphenyl dioxygenase"/>
    <property type="match status" value="1"/>
</dbReference>
<keyword evidence="3" id="KW-1185">Reference proteome</keyword>
<evidence type="ECO:0000313" key="3">
    <source>
        <dbReference type="Proteomes" id="UP000295391"/>
    </source>
</evidence>
<protein>
    <submittedName>
        <fullName evidence="2">Putative enzyme related to lactoylglutathione lyase</fullName>
    </submittedName>
</protein>
<feature type="domain" description="VOC" evidence="1">
    <location>
        <begin position="5"/>
        <end position="124"/>
    </location>
</feature>
<sequence length="130" mass="14196">MNAVNRVFYTMLAQNVEATAKFYTDILSLKRHFDSDWFIILTPQDGPVIELAILDANNPIVPEGMSARGTGGILNFVVEDVHIAHDAAQKIGAKVISPPTAMPYGQERMLIEDPNGQMIDVSSPTVPMQG</sequence>
<accession>A0A4R6VUQ2</accession>
<dbReference type="InterPro" id="IPR037523">
    <property type="entry name" value="VOC_core"/>
</dbReference>
<name>A0A4R6VUQ2_9HYPH</name>
<dbReference type="GO" id="GO:0016829">
    <property type="term" value="F:lyase activity"/>
    <property type="evidence" value="ECO:0007669"/>
    <property type="project" value="UniProtKB-KW"/>
</dbReference>
<evidence type="ECO:0000259" key="1">
    <source>
        <dbReference type="PROSITE" id="PS51819"/>
    </source>
</evidence>
<dbReference type="RefSeq" id="WP_133571158.1">
    <property type="nucleotide sequence ID" value="NZ_SNYR01000001.1"/>
</dbReference>
<dbReference type="EMBL" id="SNYR01000001">
    <property type="protein sequence ID" value="TDQ66466.1"/>
    <property type="molecule type" value="Genomic_DNA"/>
</dbReference>
<dbReference type="Pfam" id="PF00903">
    <property type="entry name" value="Glyoxalase"/>
    <property type="match status" value="1"/>
</dbReference>